<proteinExistence type="predicted"/>
<reference evidence="1 2" key="1">
    <citation type="submission" date="2024-09" db="EMBL/GenBank/DDBJ databases">
        <title>Rethinking Asexuality: The Enigmatic Case of Functional Sexual Genes in Lepraria (Stereocaulaceae).</title>
        <authorList>
            <person name="Doellman M."/>
            <person name="Sun Y."/>
            <person name="Barcenas-Pena A."/>
            <person name="Lumbsch H.T."/>
            <person name="Grewe F."/>
        </authorList>
    </citation>
    <scope>NUCLEOTIDE SEQUENCE [LARGE SCALE GENOMIC DNA]</scope>
    <source>
        <strain evidence="1 2">Grewe 0041</strain>
    </source>
</reference>
<protein>
    <submittedName>
        <fullName evidence="1">Uncharacterized protein</fullName>
    </submittedName>
</protein>
<name>A0ABR4AP80_9LECA</name>
<evidence type="ECO:0000313" key="2">
    <source>
        <dbReference type="Proteomes" id="UP001590951"/>
    </source>
</evidence>
<gene>
    <name evidence="1" type="ORF">ABVK25_011716</name>
</gene>
<comment type="caution">
    <text evidence="1">The sequence shown here is derived from an EMBL/GenBank/DDBJ whole genome shotgun (WGS) entry which is preliminary data.</text>
</comment>
<dbReference type="Proteomes" id="UP001590951">
    <property type="component" value="Unassembled WGS sequence"/>
</dbReference>
<evidence type="ECO:0000313" key="1">
    <source>
        <dbReference type="EMBL" id="KAL2046591.1"/>
    </source>
</evidence>
<keyword evidence="2" id="KW-1185">Reference proteome</keyword>
<sequence length="437" mass="50679">MFRSNNPYPRHVRSLLNPKLRTLQQQSQGVTTRRQSFLRSGPSLSTLDFIEDRQAQRQVQIEAVLPLHDALHDSRHEKRKPRLQRNTKGFHDTLRSYEDGQHLLSNQWIFPVREEKSSDRPTPIGFNAITARLHKLGLDLRPRNLFYGMLCAYQNPAALKQYLMMLQTSSPDDSLIVKEFGEFFEYIAPKLRKRRVSRWQNRIHDEQWFNVITGLADNESVRVNAARELSLYDLGPGLDLKHWVWYINVVDRILGIGTVYLEFLRFKNQDAAQSGFEERGTNFVKRVLNPTVRHLAKGNDPEHAWELARELEDPSKDIQPRTWKALLAHPDYVRTWIPKMFPKMNGSKLESLEEQVMGISASETLEHEVRQLEMDMGLSWRGGEDAYHTTTTISGFLPGFTAHVIDEDSSDHTLDLLEIESSGKPIPYVQQNMKVRI</sequence>
<dbReference type="EMBL" id="JBHFEH010000112">
    <property type="protein sequence ID" value="KAL2046591.1"/>
    <property type="molecule type" value="Genomic_DNA"/>
</dbReference>
<organism evidence="1 2">
    <name type="scientific">Lepraria finkii</name>
    <dbReference type="NCBI Taxonomy" id="1340010"/>
    <lineage>
        <taxon>Eukaryota</taxon>
        <taxon>Fungi</taxon>
        <taxon>Dikarya</taxon>
        <taxon>Ascomycota</taxon>
        <taxon>Pezizomycotina</taxon>
        <taxon>Lecanoromycetes</taxon>
        <taxon>OSLEUM clade</taxon>
        <taxon>Lecanoromycetidae</taxon>
        <taxon>Lecanorales</taxon>
        <taxon>Lecanorineae</taxon>
        <taxon>Stereocaulaceae</taxon>
        <taxon>Lepraria</taxon>
    </lineage>
</organism>
<accession>A0ABR4AP80</accession>